<keyword evidence="2" id="KW-0812">Transmembrane</keyword>
<reference evidence="4" key="1">
    <citation type="submission" date="2017-05" db="EMBL/GenBank/DDBJ databases">
        <authorList>
            <person name="Sung H."/>
        </authorList>
    </citation>
    <scope>NUCLEOTIDE SEQUENCE [LARGE SCALE GENOMIC DNA]</scope>
    <source>
        <strain evidence="4">AMac2203</strain>
    </source>
</reference>
<evidence type="ECO:0000313" key="4">
    <source>
        <dbReference type="Proteomes" id="UP000243793"/>
    </source>
</evidence>
<dbReference type="EMBL" id="CP021376">
    <property type="protein sequence ID" value="ART79882.1"/>
    <property type="molecule type" value="Genomic_DNA"/>
</dbReference>
<dbReference type="RefSeq" id="WP_086963757.1">
    <property type="nucleotide sequence ID" value="NZ_CP021376.1"/>
</dbReference>
<protein>
    <recommendedName>
        <fullName evidence="5">DUF2956 domain-containing protein</fullName>
    </recommendedName>
</protein>
<dbReference type="Proteomes" id="UP000243793">
    <property type="component" value="Chromosome"/>
</dbReference>
<keyword evidence="2" id="KW-0472">Membrane</keyword>
<sequence length="122" mass="14163">MNKPSRAKRRPSLETQAEAERIAKATQKPGQTKEQTRLIAQGVQKGIDEYKKQQKVRARAADKAKKQRIKNAVLEENESQFMQAERELTPVSHSYGAWLPWALLMVSWLGFALFYWQFMRAQ</sequence>
<evidence type="ECO:0000256" key="1">
    <source>
        <dbReference type="SAM" id="MobiDB-lite"/>
    </source>
</evidence>
<dbReference type="OrthoDB" id="5600789at2"/>
<organism evidence="3 4">
    <name type="scientific">Oceanisphaera avium</name>
    <dbReference type="NCBI Taxonomy" id="1903694"/>
    <lineage>
        <taxon>Bacteria</taxon>
        <taxon>Pseudomonadati</taxon>
        <taxon>Pseudomonadota</taxon>
        <taxon>Gammaproteobacteria</taxon>
        <taxon>Aeromonadales</taxon>
        <taxon>Aeromonadaceae</taxon>
        <taxon>Oceanisphaera</taxon>
    </lineage>
</organism>
<dbReference type="KEGG" id="ocm:CBP12_06710"/>
<dbReference type="InterPro" id="IPR021339">
    <property type="entry name" value="DUF2956"/>
</dbReference>
<evidence type="ECO:0008006" key="5">
    <source>
        <dbReference type="Google" id="ProtNLM"/>
    </source>
</evidence>
<evidence type="ECO:0000256" key="2">
    <source>
        <dbReference type="SAM" id="Phobius"/>
    </source>
</evidence>
<feature type="region of interest" description="Disordered" evidence="1">
    <location>
        <begin position="1"/>
        <end position="35"/>
    </location>
</feature>
<gene>
    <name evidence="3" type="ORF">CBP12_06710</name>
</gene>
<proteinExistence type="predicted"/>
<name>A0A1Y0CX37_9GAMM</name>
<evidence type="ECO:0000313" key="3">
    <source>
        <dbReference type="EMBL" id="ART79882.1"/>
    </source>
</evidence>
<feature type="compositionally biased region" description="Basic residues" evidence="1">
    <location>
        <begin position="1"/>
        <end position="10"/>
    </location>
</feature>
<dbReference type="Pfam" id="PF11169">
    <property type="entry name" value="DUF2956"/>
    <property type="match status" value="1"/>
</dbReference>
<keyword evidence="4" id="KW-1185">Reference proteome</keyword>
<feature type="transmembrane region" description="Helical" evidence="2">
    <location>
        <begin position="95"/>
        <end position="116"/>
    </location>
</feature>
<accession>A0A1Y0CX37</accession>
<keyword evidence="2" id="KW-1133">Transmembrane helix</keyword>
<dbReference type="AlphaFoldDB" id="A0A1Y0CX37"/>